<dbReference type="EMBL" id="CZVU01000085">
    <property type="protein sequence ID" value="CUT04238.1"/>
    <property type="molecule type" value="Genomic_DNA"/>
</dbReference>
<keyword evidence="1" id="KW-0472">Membrane</keyword>
<evidence type="ECO:0000313" key="2">
    <source>
        <dbReference type="EMBL" id="CUT04238.1"/>
    </source>
</evidence>
<name>A0A656D9R0_KRYT1</name>
<protein>
    <submittedName>
        <fullName evidence="2">Uncharacterized protein</fullName>
    </submittedName>
</protein>
<keyword evidence="1" id="KW-0812">Transmembrane</keyword>
<reference evidence="2 3" key="1">
    <citation type="submission" date="2015-11" db="EMBL/GenBank/DDBJ databases">
        <authorList>
            <person name="Varghese N."/>
        </authorList>
    </citation>
    <scope>NUCLEOTIDE SEQUENCE [LARGE SCALE GENOMIC DNA]</scope>
    <source>
        <strain evidence="2 3">JGI-24</strain>
    </source>
</reference>
<evidence type="ECO:0000256" key="1">
    <source>
        <dbReference type="SAM" id="Phobius"/>
    </source>
</evidence>
<dbReference type="Proteomes" id="UP000243065">
    <property type="component" value="Unassembled WGS sequence"/>
</dbReference>
<proteinExistence type="predicted"/>
<feature type="transmembrane region" description="Helical" evidence="1">
    <location>
        <begin position="40"/>
        <end position="61"/>
    </location>
</feature>
<keyword evidence="3" id="KW-1185">Reference proteome</keyword>
<feature type="transmembrane region" description="Helical" evidence="1">
    <location>
        <begin position="7"/>
        <end position="28"/>
    </location>
</feature>
<gene>
    <name evidence="2" type="ORF">JGI24_01452</name>
</gene>
<organism evidence="2 3">
    <name type="scientific">Kryptobacter tengchongensis</name>
    <dbReference type="NCBI Taxonomy" id="1643429"/>
    <lineage>
        <taxon>Bacteria</taxon>
        <taxon>Pseudomonadati</taxon>
        <taxon>Candidatus Kryptoniota</taxon>
        <taxon>Candidatus Kryptobacter</taxon>
    </lineage>
</organism>
<dbReference type="AlphaFoldDB" id="A0A656D9R0"/>
<evidence type="ECO:0000313" key="3">
    <source>
        <dbReference type="Proteomes" id="UP000243065"/>
    </source>
</evidence>
<keyword evidence="1" id="KW-1133">Transmembrane helix</keyword>
<sequence length="67" mass="7510">MRRLVLYALRILLFVLVIFSVFVGSHLLFSKPSYAELPKYSVVVCIGPLVICIPGSTYYCCVEGRPV</sequence>
<accession>A0A656D9R0</accession>